<reference evidence="2" key="1">
    <citation type="submission" date="2023-10" db="EMBL/GenBank/DDBJ databases">
        <authorList>
            <person name="Chen Y."/>
            <person name="Shah S."/>
            <person name="Dougan E. K."/>
            <person name="Thang M."/>
            <person name="Chan C."/>
        </authorList>
    </citation>
    <scope>NUCLEOTIDE SEQUENCE [LARGE SCALE GENOMIC DNA]</scope>
</reference>
<keyword evidence="3" id="KW-1185">Reference proteome</keyword>
<protein>
    <recommendedName>
        <fullName evidence="4">B30.2/SPRY domain-containing protein</fullName>
    </recommendedName>
</protein>
<feature type="coiled-coil region" evidence="1">
    <location>
        <begin position="217"/>
        <end position="307"/>
    </location>
</feature>
<feature type="non-terminal residue" evidence="2">
    <location>
        <position position="349"/>
    </location>
</feature>
<evidence type="ECO:0000256" key="1">
    <source>
        <dbReference type="SAM" id="Coils"/>
    </source>
</evidence>
<gene>
    <name evidence="2" type="ORF">PCOR1329_LOCUS80724</name>
</gene>
<keyword evidence="1" id="KW-0175">Coiled coil</keyword>
<organism evidence="2 3">
    <name type="scientific">Prorocentrum cordatum</name>
    <dbReference type="NCBI Taxonomy" id="2364126"/>
    <lineage>
        <taxon>Eukaryota</taxon>
        <taxon>Sar</taxon>
        <taxon>Alveolata</taxon>
        <taxon>Dinophyceae</taxon>
        <taxon>Prorocentrales</taxon>
        <taxon>Prorocentraceae</taxon>
        <taxon>Prorocentrum</taxon>
    </lineage>
</organism>
<comment type="caution">
    <text evidence="2">The sequence shown here is derived from an EMBL/GenBank/DDBJ whole genome shotgun (WGS) entry which is preliminary data.</text>
</comment>
<name>A0ABN9XXH0_9DINO</name>
<evidence type="ECO:0000313" key="3">
    <source>
        <dbReference type="Proteomes" id="UP001189429"/>
    </source>
</evidence>
<dbReference type="Proteomes" id="UP001189429">
    <property type="component" value="Unassembled WGS sequence"/>
</dbReference>
<evidence type="ECO:0008006" key="4">
    <source>
        <dbReference type="Google" id="ProtNLM"/>
    </source>
</evidence>
<evidence type="ECO:0000313" key="2">
    <source>
        <dbReference type="EMBL" id="CAK0904799.1"/>
    </source>
</evidence>
<sequence>MRAVEFTNLRGMNAQVASDDSSTTLYKCSTLDSGWNACASSVHSVQPLGAGGHGRTGVGFQPCANSFFALGLARGGDDAHRAALAVDAGYTSIDFAVICDGSDYRIFENGIEKKVYDTMFWPDAGTGYSGVEVKLNHESNITYCLNGHVFYTSLVQPRYPLHVKVCSRQAGPVAINVQWVGDLTEPRAHGDLLAEQQLTIIALAESRAETRGLVQRAAALAAERDELQSDRAAAEQRAGALAAEREELQSDRAAAERRAAALAAEREELQSDRAAAEWRAAALAAEREELQSQIARLEQRLAAEMRLGARGQQDSMVQVAELGPQVHEVLLQLQQVSSQTQQPHQEVTQ</sequence>
<accession>A0ABN9XXH0</accession>
<dbReference type="EMBL" id="CAUYUJ010021463">
    <property type="protein sequence ID" value="CAK0904799.1"/>
    <property type="molecule type" value="Genomic_DNA"/>
</dbReference>
<proteinExistence type="predicted"/>